<evidence type="ECO:0000256" key="11">
    <source>
        <dbReference type="ARBA" id="ARBA00023098"/>
    </source>
</evidence>
<dbReference type="OrthoDB" id="9789934at2"/>
<evidence type="ECO:0000256" key="7">
    <source>
        <dbReference type="ARBA" id="ARBA00022741"/>
    </source>
</evidence>
<dbReference type="AlphaFoldDB" id="A0A3G1KY83"/>
<dbReference type="InterPro" id="IPR000829">
    <property type="entry name" value="DAGK"/>
</dbReference>
<dbReference type="GO" id="GO:0016301">
    <property type="term" value="F:kinase activity"/>
    <property type="evidence" value="ECO:0007669"/>
    <property type="project" value="UniProtKB-KW"/>
</dbReference>
<dbReference type="GO" id="GO:0005886">
    <property type="term" value="C:plasma membrane"/>
    <property type="evidence" value="ECO:0007669"/>
    <property type="project" value="UniProtKB-SubCell"/>
</dbReference>
<dbReference type="InterPro" id="IPR036945">
    <property type="entry name" value="DAGK_sf"/>
</dbReference>
<keyword evidence="21" id="KW-1185">Reference proteome</keyword>
<evidence type="ECO:0000256" key="9">
    <source>
        <dbReference type="ARBA" id="ARBA00022840"/>
    </source>
</evidence>
<evidence type="ECO:0000256" key="10">
    <source>
        <dbReference type="ARBA" id="ARBA00022989"/>
    </source>
</evidence>
<gene>
    <name evidence="20" type="ORF">DCMF_23490</name>
</gene>
<keyword evidence="14" id="KW-1208">Phospholipid metabolism</keyword>
<dbReference type="InterPro" id="IPR033717">
    <property type="entry name" value="UDPK"/>
</dbReference>
<dbReference type="GO" id="GO:0005524">
    <property type="term" value="F:ATP binding"/>
    <property type="evidence" value="ECO:0007669"/>
    <property type="project" value="UniProtKB-KW"/>
</dbReference>
<evidence type="ECO:0000256" key="14">
    <source>
        <dbReference type="ARBA" id="ARBA00023264"/>
    </source>
</evidence>
<evidence type="ECO:0000256" key="8">
    <source>
        <dbReference type="ARBA" id="ARBA00022777"/>
    </source>
</evidence>
<evidence type="ECO:0000256" key="18">
    <source>
        <dbReference type="PIRSR" id="PIRSR600829-4"/>
    </source>
</evidence>
<keyword evidence="3" id="KW-1003">Cell membrane</keyword>
<keyword evidence="10 19" id="KW-1133">Transmembrane helix</keyword>
<keyword evidence="9 17" id="KW-0067">ATP-binding</keyword>
<evidence type="ECO:0000256" key="16">
    <source>
        <dbReference type="PIRSR" id="PIRSR600829-2"/>
    </source>
</evidence>
<evidence type="ECO:0000256" key="6">
    <source>
        <dbReference type="ARBA" id="ARBA00022692"/>
    </source>
</evidence>
<keyword evidence="6 19" id="KW-0812">Transmembrane</keyword>
<dbReference type="PANTHER" id="PTHR34299">
    <property type="entry name" value="DIACYLGLYCEROL KINASE"/>
    <property type="match status" value="1"/>
</dbReference>
<accession>A0A3G1KY83</accession>
<dbReference type="RefSeq" id="WP_148136670.1">
    <property type="nucleotide sequence ID" value="NZ_CP017634.1"/>
</dbReference>
<keyword evidence="12 19" id="KW-0472">Membrane</keyword>
<reference evidence="20 21" key="1">
    <citation type="submission" date="2016-10" db="EMBL/GenBank/DDBJ databases">
        <title>Complete Genome Sequence of Peptococcaceae strain DCMF.</title>
        <authorList>
            <person name="Edwards R.J."/>
            <person name="Holland S.I."/>
            <person name="Deshpande N.P."/>
            <person name="Wong Y.K."/>
            <person name="Ertan H."/>
            <person name="Manefield M."/>
            <person name="Russell T.L."/>
            <person name="Lee M.J."/>
        </authorList>
    </citation>
    <scope>NUCLEOTIDE SEQUENCE [LARGE SCALE GENOMIC DNA]</scope>
    <source>
        <strain evidence="20 21">DCMF</strain>
    </source>
</reference>
<feature type="binding site" evidence="16">
    <location>
        <position position="67"/>
    </location>
    <ligand>
        <name>substrate</name>
    </ligand>
</feature>
<keyword evidence="5" id="KW-0808">Transferase</keyword>
<dbReference type="CDD" id="cd14265">
    <property type="entry name" value="UDPK_IM_like"/>
    <property type="match status" value="1"/>
</dbReference>
<dbReference type="PROSITE" id="PS01069">
    <property type="entry name" value="DAGK_PROKAR"/>
    <property type="match status" value="1"/>
</dbReference>
<feature type="transmembrane region" description="Helical" evidence="19">
    <location>
        <begin position="94"/>
        <end position="114"/>
    </location>
</feature>
<evidence type="ECO:0000256" key="3">
    <source>
        <dbReference type="ARBA" id="ARBA00022475"/>
    </source>
</evidence>
<evidence type="ECO:0000313" key="20">
    <source>
        <dbReference type="EMBL" id="ATW27319.1"/>
    </source>
</evidence>
<evidence type="ECO:0000256" key="4">
    <source>
        <dbReference type="ARBA" id="ARBA00022516"/>
    </source>
</evidence>
<dbReference type="GO" id="GO:0008654">
    <property type="term" value="P:phospholipid biosynthetic process"/>
    <property type="evidence" value="ECO:0007669"/>
    <property type="project" value="UniProtKB-KW"/>
</dbReference>
<evidence type="ECO:0000256" key="5">
    <source>
        <dbReference type="ARBA" id="ARBA00022679"/>
    </source>
</evidence>
<feature type="active site" description="Proton acceptor" evidence="15">
    <location>
        <position position="67"/>
    </location>
</feature>
<protein>
    <recommendedName>
        <fullName evidence="22">Diacylglycerol kinase</fullName>
    </recommendedName>
</protein>
<sequence length="122" mass="13436">MVKKSRNFWESLGFAGDGILYSLRTQRNMRIHGLFTLGVLLAALYFHISTTELLILLLTILMVVTLEMINTAVETVVDMYTEEYLLLAKVAKNVAAGAVLLASFGAVIIGAIIFGPKVWALF</sequence>
<keyword evidence="18" id="KW-0460">Magnesium</keyword>
<dbReference type="KEGG" id="fwa:DCMF_23490"/>
<evidence type="ECO:0000256" key="15">
    <source>
        <dbReference type="PIRSR" id="PIRSR600829-1"/>
    </source>
</evidence>
<feature type="binding site" evidence="17">
    <location>
        <position position="74"/>
    </location>
    <ligand>
        <name>ATP</name>
        <dbReference type="ChEBI" id="CHEBI:30616"/>
    </ligand>
</feature>
<keyword evidence="4" id="KW-0444">Lipid biosynthesis</keyword>
<evidence type="ECO:0000256" key="19">
    <source>
        <dbReference type="SAM" id="Phobius"/>
    </source>
</evidence>
<keyword evidence="11" id="KW-0443">Lipid metabolism</keyword>
<name>A0A3G1KY83_FORW1</name>
<evidence type="ECO:0000256" key="17">
    <source>
        <dbReference type="PIRSR" id="PIRSR600829-3"/>
    </source>
</evidence>
<feature type="binding site" evidence="18">
    <location>
        <position position="74"/>
    </location>
    <ligand>
        <name>a divalent metal cation</name>
        <dbReference type="ChEBI" id="CHEBI:60240"/>
    </ligand>
</feature>
<evidence type="ECO:0000256" key="1">
    <source>
        <dbReference type="ARBA" id="ARBA00004651"/>
    </source>
</evidence>
<evidence type="ECO:0000256" key="2">
    <source>
        <dbReference type="ARBA" id="ARBA00005967"/>
    </source>
</evidence>
<evidence type="ECO:0000256" key="13">
    <source>
        <dbReference type="ARBA" id="ARBA00023209"/>
    </source>
</evidence>
<dbReference type="PANTHER" id="PTHR34299:SF1">
    <property type="entry name" value="DIACYLGLYCEROL KINASE"/>
    <property type="match status" value="1"/>
</dbReference>
<organism evidence="20 21">
    <name type="scientific">Formimonas warabiya</name>
    <dbReference type="NCBI Taxonomy" id="1761012"/>
    <lineage>
        <taxon>Bacteria</taxon>
        <taxon>Bacillati</taxon>
        <taxon>Bacillota</taxon>
        <taxon>Clostridia</taxon>
        <taxon>Eubacteriales</taxon>
        <taxon>Peptococcaceae</taxon>
        <taxon>Candidatus Formimonas</taxon>
    </lineage>
</organism>
<evidence type="ECO:0000313" key="21">
    <source>
        <dbReference type="Proteomes" id="UP000323521"/>
    </source>
</evidence>
<dbReference type="Proteomes" id="UP000323521">
    <property type="component" value="Chromosome"/>
</dbReference>
<keyword evidence="7 17" id="KW-0547">Nucleotide-binding</keyword>
<dbReference type="Gene3D" id="1.10.287.3610">
    <property type="match status" value="1"/>
</dbReference>
<comment type="cofactor">
    <cofactor evidence="18">
        <name>Mg(2+)</name>
        <dbReference type="ChEBI" id="CHEBI:18420"/>
    </cofactor>
    <text evidence="18">Mn(2+), Zn(2+), Cd(2+) and Co(2+) support activity to lesser extents.</text>
</comment>
<dbReference type="EMBL" id="CP017634">
    <property type="protein sequence ID" value="ATW27319.1"/>
    <property type="molecule type" value="Genomic_DNA"/>
</dbReference>
<feature type="transmembrane region" description="Helical" evidence="19">
    <location>
        <begin position="54"/>
        <end position="73"/>
    </location>
</feature>
<keyword evidence="8" id="KW-0418">Kinase</keyword>
<feature type="transmembrane region" description="Helical" evidence="19">
    <location>
        <begin position="31"/>
        <end position="48"/>
    </location>
</feature>
<evidence type="ECO:0008006" key="22">
    <source>
        <dbReference type="Google" id="ProtNLM"/>
    </source>
</evidence>
<keyword evidence="18" id="KW-0479">Metal-binding</keyword>
<dbReference type="Pfam" id="PF01219">
    <property type="entry name" value="DAGK_prokar"/>
    <property type="match status" value="1"/>
</dbReference>
<proteinExistence type="inferred from homology"/>
<comment type="subcellular location">
    <subcellularLocation>
        <location evidence="1">Cell membrane</location>
        <topology evidence="1">Multi-pass membrane protein</topology>
    </subcellularLocation>
</comment>
<keyword evidence="13" id="KW-0594">Phospholipid biosynthesis</keyword>
<comment type="similarity">
    <text evidence="2">Belongs to the bacterial diacylglycerol kinase family.</text>
</comment>
<dbReference type="GO" id="GO:0046872">
    <property type="term" value="F:metal ion binding"/>
    <property type="evidence" value="ECO:0007669"/>
    <property type="project" value="UniProtKB-KW"/>
</dbReference>
<evidence type="ECO:0000256" key="12">
    <source>
        <dbReference type="ARBA" id="ARBA00023136"/>
    </source>
</evidence>